<evidence type="ECO:0000313" key="2">
    <source>
        <dbReference type="EMBL" id="CAB4173218.1"/>
    </source>
</evidence>
<gene>
    <name evidence="3" type="ORF">UFOVP1379_42</name>
    <name evidence="2" type="ORF">UFOVP942_39</name>
</gene>
<organism evidence="3">
    <name type="scientific">uncultured Caudovirales phage</name>
    <dbReference type="NCBI Taxonomy" id="2100421"/>
    <lineage>
        <taxon>Viruses</taxon>
        <taxon>Duplodnaviria</taxon>
        <taxon>Heunggongvirae</taxon>
        <taxon>Uroviricota</taxon>
        <taxon>Caudoviricetes</taxon>
        <taxon>Peduoviridae</taxon>
        <taxon>Maltschvirus</taxon>
        <taxon>Maltschvirus maltsch</taxon>
    </lineage>
</organism>
<sequence length="223" mass="23283">MALQIRRGTDAQRTFVPVVGEPLFCTDTSTLFIGDGTTTGGVSPKCAPTGAATGDLTAYYPNPTVAKLQGNSVQTGTPTNNNVLAWETSNSRWAWKAPVLARVESYRTTGITPTASTWIDASTITLPAGTWAVDGQAMFYSFDTDVVGWLRIIDKDGTVICGAVAFAVVGNYISCAAAGTIVHSASGTAKLQIYVDTSDILVQAANTTPAVSKVTGIRALQIA</sequence>
<dbReference type="Gene3D" id="2.10.10.30">
    <property type="match status" value="1"/>
</dbReference>
<evidence type="ECO:0000259" key="1">
    <source>
        <dbReference type="Pfam" id="PF18454"/>
    </source>
</evidence>
<dbReference type="Pfam" id="PF18454">
    <property type="entry name" value="Mtd_N"/>
    <property type="match status" value="1"/>
</dbReference>
<reference evidence="3" key="1">
    <citation type="submission" date="2020-05" db="EMBL/GenBank/DDBJ databases">
        <authorList>
            <person name="Chiriac C."/>
            <person name="Salcher M."/>
            <person name="Ghai R."/>
            <person name="Kavagutti S V."/>
        </authorList>
    </citation>
    <scope>NUCLEOTIDE SEQUENCE</scope>
</reference>
<proteinExistence type="predicted"/>
<name>A0A6J5S517_9CAUD</name>
<dbReference type="EMBL" id="LR797329">
    <property type="protein sequence ID" value="CAB4203362.1"/>
    <property type="molecule type" value="Genomic_DNA"/>
</dbReference>
<evidence type="ECO:0000313" key="3">
    <source>
        <dbReference type="EMBL" id="CAB4203362.1"/>
    </source>
</evidence>
<dbReference type="EMBL" id="LR796888">
    <property type="protein sequence ID" value="CAB4173218.1"/>
    <property type="molecule type" value="Genomic_DNA"/>
</dbReference>
<feature type="domain" description="Major tropism determinant N-terminal" evidence="1">
    <location>
        <begin position="4"/>
        <end position="38"/>
    </location>
</feature>
<dbReference type="InterPro" id="IPR041352">
    <property type="entry name" value="Mtd_N"/>
</dbReference>
<accession>A0A6J5S517</accession>
<protein>
    <recommendedName>
        <fullName evidence="1">Major tropism determinant N-terminal domain-containing protein</fullName>
    </recommendedName>
</protein>